<dbReference type="EMBL" id="PKMF04000400">
    <property type="protein sequence ID" value="KAK7833747.1"/>
    <property type="molecule type" value="Genomic_DNA"/>
</dbReference>
<dbReference type="AlphaFoldDB" id="A0AAW0K3R5"/>
<evidence type="ECO:0000256" key="1">
    <source>
        <dbReference type="SAM" id="MobiDB-lite"/>
    </source>
</evidence>
<keyword evidence="3" id="KW-1185">Reference proteome</keyword>
<comment type="caution">
    <text evidence="2">The sequence shown here is derived from an EMBL/GenBank/DDBJ whole genome shotgun (WGS) entry which is preliminary data.</text>
</comment>
<protein>
    <submittedName>
        <fullName evidence="2">Uncharacterized protein</fullName>
    </submittedName>
</protein>
<proteinExistence type="predicted"/>
<dbReference type="Proteomes" id="UP000237347">
    <property type="component" value="Unassembled WGS sequence"/>
</dbReference>
<organism evidence="2 3">
    <name type="scientific">Quercus suber</name>
    <name type="common">Cork oak</name>
    <dbReference type="NCBI Taxonomy" id="58331"/>
    <lineage>
        <taxon>Eukaryota</taxon>
        <taxon>Viridiplantae</taxon>
        <taxon>Streptophyta</taxon>
        <taxon>Embryophyta</taxon>
        <taxon>Tracheophyta</taxon>
        <taxon>Spermatophyta</taxon>
        <taxon>Magnoliopsida</taxon>
        <taxon>eudicotyledons</taxon>
        <taxon>Gunneridae</taxon>
        <taxon>Pentapetalae</taxon>
        <taxon>rosids</taxon>
        <taxon>fabids</taxon>
        <taxon>Fagales</taxon>
        <taxon>Fagaceae</taxon>
        <taxon>Quercus</taxon>
    </lineage>
</organism>
<sequence length="186" mass="20925">MQPPKKKAWASPTLYLYPQTKPHSEIVELDEPPVHSHEPGSNPQTVFAVASQPDPETQLQPGSRSAKIMTMVWKASRAQARLVNTKCFNCHHPNSPQYIRSISSMQSFSGSDDFLPGSRSGERSSEFTTLGSAISTVLEPMLDLCLLFQARLRMRLFSALACDDNMKLQIKVDEDQYDHRHLPQDL</sequence>
<gene>
    <name evidence="2" type="ORF">CFP56_025300</name>
</gene>
<feature type="region of interest" description="Disordered" evidence="1">
    <location>
        <begin position="25"/>
        <end position="44"/>
    </location>
</feature>
<feature type="compositionally biased region" description="Basic and acidic residues" evidence="1">
    <location>
        <begin position="25"/>
        <end position="38"/>
    </location>
</feature>
<name>A0AAW0K3R5_QUESU</name>
<reference evidence="2 3" key="1">
    <citation type="journal article" date="2018" name="Sci. Data">
        <title>The draft genome sequence of cork oak.</title>
        <authorList>
            <person name="Ramos A.M."/>
            <person name="Usie A."/>
            <person name="Barbosa P."/>
            <person name="Barros P.M."/>
            <person name="Capote T."/>
            <person name="Chaves I."/>
            <person name="Simoes F."/>
            <person name="Abreu I."/>
            <person name="Carrasquinho I."/>
            <person name="Faro C."/>
            <person name="Guimaraes J.B."/>
            <person name="Mendonca D."/>
            <person name="Nobrega F."/>
            <person name="Rodrigues L."/>
            <person name="Saibo N.J.M."/>
            <person name="Varela M.C."/>
            <person name="Egas C."/>
            <person name="Matos J."/>
            <person name="Miguel C.M."/>
            <person name="Oliveira M.M."/>
            <person name="Ricardo C.P."/>
            <person name="Goncalves S."/>
        </authorList>
    </citation>
    <scope>NUCLEOTIDE SEQUENCE [LARGE SCALE GENOMIC DNA]</scope>
    <source>
        <strain evidence="3">cv. HL8</strain>
    </source>
</reference>
<evidence type="ECO:0000313" key="3">
    <source>
        <dbReference type="Proteomes" id="UP000237347"/>
    </source>
</evidence>
<evidence type="ECO:0000313" key="2">
    <source>
        <dbReference type="EMBL" id="KAK7833747.1"/>
    </source>
</evidence>
<accession>A0AAW0K3R5</accession>